<comment type="caution">
    <text evidence="1">The sequence shown here is derived from an EMBL/GenBank/DDBJ whole genome shotgun (WGS) entry which is preliminary data.</text>
</comment>
<keyword evidence="2" id="KW-1185">Reference proteome</keyword>
<dbReference type="Proteomes" id="UP001519295">
    <property type="component" value="Unassembled WGS sequence"/>
</dbReference>
<dbReference type="EMBL" id="JAGINU010000001">
    <property type="protein sequence ID" value="MBP2364897.1"/>
    <property type="molecule type" value="Genomic_DNA"/>
</dbReference>
<proteinExistence type="predicted"/>
<sequence length="65" mass="7533">MRDELRMQIDGVQGELRAALQSQRWDEVRLRHARLLDLVDMASRHGIDVSGWVDQPLLHDAGEDR</sequence>
<reference evidence="1 2" key="1">
    <citation type="submission" date="2021-03" db="EMBL/GenBank/DDBJ databases">
        <title>Sequencing the genomes of 1000 actinobacteria strains.</title>
        <authorList>
            <person name="Klenk H.-P."/>
        </authorList>
    </citation>
    <scope>NUCLEOTIDE SEQUENCE [LARGE SCALE GENOMIC DNA]</scope>
    <source>
        <strain evidence="1 2">DSM 45256</strain>
    </source>
</reference>
<dbReference type="RefSeq" id="WP_210024889.1">
    <property type="nucleotide sequence ID" value="NZ_JAGINU010000001.1"/>
</dbReference>
<name>A0ABS4VLU7_9PSEU</name>
<evidence type="ECO:0000313" key="2">
    <source>
        <dbReference type="Proteomes" id="UP001519295"/>
    </source>
</evidence>
<organism evidence="1 2">
    <name type="scientific">Pseudonocardia parietis</name>
    <dbReference type="NCBI Taxonomy" id="570936"/>
    <lineage>
        <taxon>Bacteria</taxon>
        <taxon>Bacillati</taxon>
        <taxon>Actinomycetota</taxon>
        <taxon>Actinomycetes</taxon>
        <taxon>Pseudonocardiales</taxon>
        <taxon>Pseudonocardiaceae</taxon>
        <taxon>Pseudonocardia</taxon>
    </lineage>
</organism>
<protein>
    <submittedName>
        <fullName evidence="1">Uncharacterized protein</fullName>
    </submittedName>
</protein>
<gene>
    <name evidence="1" type="ORF">JOF36_000593</name>
</gene>
<accession>A0ABS4VLU7</accession>
<evidence type="ECO:0000313" key="1">
    <source>
        <dbReference type="EMBL" id="MBP2364897.1"/>
    </source>
</evidence>